<proteinExistence type="predicted"/>
<reference evidence="2" key="1">
    <citation type="journal article" date="2019" name="Int. J. Syst. Evol. Microbiol.">
        <title>The Global Catalogue of Microorganisms (GCM) 10K type strain sequencing project: providing services to taxonomists for standard genome sequencing and annotation.</title>
        <authorList>
            <consortium name="The Broad Institute Genomics Platform"/>
            <consortium name="The Broad Institute Genome Sequencing Center for Infectious Disease"/>
            <person name="Wu L."/>
            <person name="Ma J."/>
        </authorList>
    </citation>
    <scope>NUCLEOTIDE SEQUENCE [LARGE SCALE GENOMIC DNA]</scope>
    <source>
        <strain evidence="2">KCTC 33522</strain>
    </source>
</reference>
<organism evidence="1 2">
    <name type="scientific">Kurthia populi</name>
    <dbReference type="NCBI Taxonomy" id="1562132"/>
    <lineage>
        <taxon>Bacteria</taxon>
        <taxon>Bacillati</taxon>
        <taxon>Bacillota</taxon>
        <taxon>Bacilli</taxon>
        <taxon>Bacillales</taxon>
        <taxon>Caryophanaceae</taxon>
        <taxon>Kurthia</taxon>
    </lineage>
</organism>
<gene>
    <name evidence="1" type="ORF">ACFSY7_14940</name>
</gene>
<comment type="caution">
    <text evidence="1">The sequence shown here is derived from an EMBL/GenBank/DDBJ whole genome shotgun (WGS) entry which is preliminary data.</text>
</comment>
<name>A0ABW5Y383_9BACL</name>
<dbReference type="Proteomes" id="UP001597568">
    <property type="component" value="Unassembled WGS sequence"/>
</dbReference>
<evidence type="ECO:0000313" key="2">
    <source>
        <dbReference type="Proteomes" id="UP001597568"/>
    </source>
</evidence>
<dbReference type="RefSeq" id="WP_158620974.1">
    <property type="nucleotide sequence ID" value="NZ_JBHUOR010000128.1"/>
</dbReference>
<sequence length="48" mass="5793">MTKHYPSRLEKAQAKRQKERSGKLAIFRYAADIFRAVDTVYRLFRMML</sequence>
<evidence type="ECO:0000313" key="1">
    <source>
        <dbReference type="EMBL" id="MFD2869787.1"/>
    </source>
</evidence>
<protein>
    <recommendedName>
        <fullName evidence="3">Transposase</fullName>
    </recommendedName>
</protein>
<accession>A0ABW5Y383</accession>
<keyword evidence="2" id="KW-1185">Reference proteome</keyword>
<dbReference type="EMBL" id="JBHUOR010000128">
    <property type="protein sequence ID" value="MFD2869787.1"/>
    <property type="molecule type" value="Genomic_DNA"/>
</dbReference>
<evidence type="ECO:0008006" key="3">
    <source>
        <dbReference type="Google" id="ProtNLM"/>
    </source>
</evidence>